<feature type="domain" description="DUF7745" evidence="1">
    <location>
        <begin position="54"/>
        <end position="232"/>
    </location>
</feature>
<comment type="caution">
    <text evidence="2">The sequence shown here is derived from an EMBL/GenBank/DDBJ whole genome shotgun (WGS) entry which is preliminary data.</text>
</comment>
<sequence>MGQVFNLADRLSAWTSSGWLSLAELESANQSEMESWCPIQVKIPDLRSLHYWGSCLKGQWRRSFERKHGYLLRILEAEIQPVALEALAQYYDPPLRCFTFKNFQIAPTLEEYELLLGLSLAECTYHFHQGQQPSWATIARLLRVFKSEMAKERKNQNGLEGINRIYLEEREEESWQAIMDVLGLLIYGILLLPHLEDYVFLAKRDRGENPTMAILASTYYSLNYCYERKEGSLRWYPNIPLLGTQGAINYNPKLALRQAGYLMTRALLEEVMTAFVIHGSRAHRGEYYRKIRQAWNNVTRRGAKLGTRSCGTSPSYRAWLKNQTRLIGLPGGHDQYPGQETRGYEVQKTLKIGELEDTLEQMRTEQGVSKGS</sequence>
<evidence type="ECO:0000313" key="2">
    <source>
        <dbReference type="EMBL" id="RDX71628.1"/>
    </source>
</evidence>
<accession>A0A371F006</accession>
<keyword evidence="3" id="KW-1185">Reference proteome</keyword>
<dbReference type="PANTHER" id="PTHR48154:SF1">
    <property type="entry name" value="PROTEIN, PUTATIVE-RELATED"/>
    <property type="match status" value="1"/>
</dbReference>
<protein>
    <recommendedName>
        <fullName evidence="1">DUF7745 domain-containing protein</fullName>
    </recommendedName>
</protein>
<dbReference type="EMBL" id="QJKJ01011256">
    <property type="protein sequence ID" value="RDX71628.1"/>
    <property type="molecule type" value="Genomic_DNA"/>
</dbReference>
<organism evidence="2 3">
    <name type="scientific">Mucuna pruriens</name>
    <name type="common">Velvet bean</name>
    <name type="synonym">Dolichos pruriens</name>
    <dbReference type="NCBI Taxonomy" id="157652"/>
    <lineage>
        <taxon>Eukaryota</taxon>
        <taxon>Viridiplantae</taxon>
        <taxon>Streptophyta</taxon>
        <taxon>Embryophyta</taxon>
        <taxon>Tracheophyta</taxon>
        <taxon>Spermatophyta</taxon>
        <taxon>Magnoliopsida</taxon>
        <taxon>eudicotyledons</taxon>
        <taxon>Gunneridae</taxon>
        <taxon>Pentapetalae</taxon>
        <taxon>rosids</taxon>
        <taxon>fabids</taxon>
        <taxon>Fabales</taxon>
        <taxon>Fabaceae</taxon>
        <taxon>Papilionoideae</taxon>
        <taxon>50 kb inversion clade</taxon>
        <taxon>NPAAA clade</taxon>
        <taxon>indigoferoid/millettioid clade</taxon>
        <taxon>Phaseoleae</taxon>
        <taxon>Mucuna</taxon>
    </lineage>
</organism>
<feature type="domain" description="DUF7745" evidence="1">
    <location>
        <begin position="236"/>
        <end position="323"/>
    </location>
</feature>
<evidence type="ECO:0000313" key="3">
    <source>
        <dbReference type="Proteomes" id="UP000257109"/>
    </source>
</evidence>
<gene>
    <name evidence="2" type="ORF">CR513_48996</name>
</gene>
<dbReference type="Proteomes" id="UP000257109">
    <property type="component" value="Unassembled WGS sequence"/>
</dbReference>
<name>A0A371F006_MUCPR</name>
<dbReference type="Pfam" id="PF24924">
    <property type="entry name" value="DUF7745"/>
    <property type="match status" value="2"/>
</dbReference>
<feature type="non-terminal residue" evidence="2">
    <location>
        <position position="372"/>
    </location>
</feature>
<dbReference type="InterPro" id="IPR056647">
    <property type="entry name" value="DUF7745"/>
</dbReference>
<reference evidence="2" key="1">
    <citation type="submission" date="2018-05" db="EMBL/GenBank/DDBJ databases">
        <title>Draft genome of Mucuna pruriens seed.</title>
        <authorList>
            <person name="Nnadi N.E."/>
            <person name="Vos R."/>
            <person name="Hasami M.H."/>
            <person name="Devisetty U.K."/>
            <person name="Aguiy J.C."/>
        </authorList>
    </citation>
    <scope>NUCLEOTIDE SEQUENCE [LARGE SCALE GENOMIC DNA]</scope>
    <source>
        <strain evidence="2">JCA_2017</strain>
    </source>
</reference>
<dbReference type="PANTHER" id="PTHR48154">
    <property type="entry name" value="PROTEIN, PUTATIVE-RELATED"/>
    <property type="match status" value="1"/>
</dbReference>
<proteinExistence type="predicted"/>
<dbReference type="AlphaFoldDB" id="A0A371F006"/>
<evidence type="ECO:0000259" key="1">
    <source>
        <dbReference type="Pfam" id="PF24924"/>
    </source>
</evidence>